<dbReference type="AlphaFoldDB" id="A0AAD5QDM0"/>
<dbReference type="InterPro" id="IPR050115">
    <property type="entry name" value="Proteasome_alpha"/>
</dbReference>
<evidence type="ECO:0000256" key="2">
    <source>
        <dbReference type="ARBA" id="ARBA00004496"/>
    </source>
</evidence>
<evidence type="ECO:0000313" key="11">
    <source>
        <dbReference type="Proteomes" id="UP001209570"/>
    </source>
</evidence>
<evidence type="ECO:0000256" key="4">
    <source>
        <dbReference type="ARBA" id="ARBA00022942"/>
    </source>
</evidence>
<feature type="repeat" description="ANK" evidence="6">
    <location>
        <begin position="382"/>
        <end position="414"/>
    </location>
</feature>
<feature type="region of interest" description="Disordered" evidence="8">
    <location>
        <begin position="262"/>
        <end position="315"/>
    </location>
</feature>
<dbReference type="Gene3D" id="1.25.40.20">
    <property type="entry name" value="Ankyrin repeat-containing domain"/>
    <property type="match status" value="1"/>
</dbReference>
<sequence>MFRNQYDTDVTVWSPQGQLYQIDYAKEAVKQGSACLGLTSKKLAVLCGIKRQNVKLAEHLKKIFEVDEHIGMAIAGLTADARSLARFMRTESLNHKFVYGSQITVGRLVSDVADRKQECTQSYIRRPYGVGLLVAGVDECTQSYIRRPYGVGLLVAGVDKKGVHLYETCPSGNYFEYKAQAIGARSQSARTYLEKHFESFDNLGRDELIHHALQAIRGCLQGDQELTAENVAVAIVGVDQPFTIIEGADLQPFIDAVEVADTKEDDGDTKMEDNGSEDERFVSPRSSARSRASSSDDNDYVTPRETGGHHVSTDDAANYKRQALGGAAPKLGVSSPKLELRGVEAAPPLPDNDVFSAARHNRVDSVAYMLDQGVSVNARDAHGNTILSIACQNGLKRMAKLALRRGANINSQNNRGNTALHFCFAYGYGDSLGEYLLSKGADATIVNDAGLLCFDGIDPRSPRK</sequence>
<dbReference type="PROSITE" id="PS50297">
    <property type="entry name" value="ANK_REP_REGION"/>
    <property type="match status" value="2"/>
</dbReference>
<dbReference type="InterPro" id="IPR001353">
    <property type="entry name" value="Proteasome_sua/b"/>
</dbReference>
<protein>
    <recommendedName>
        <fullName evidence="9">Proteasome alpha-type subunits domain-containing protein</fullName>
    </recommendedName>
</protein>
<name>A0AAD5QDM0_PYTIN</name>
<keyword evidence="5" id="KW-0539">Nucleus</keyword>
<dbReference type="Gene3D" id="3.60.20.10">
    <property type="entry name" value="Glutamine Phosphoribosylpyrophosphate, subunit 1, domain 1"/>
    <property type="match status" value="2"/>
</dbReference>
<evidence type="ECO:0000256" key="8">
    <source>
        <dbReference type="SAM" id="MobiDB-lite"/>
    </source>
</evidence>
<dbReference type="SMART" id="SM00948">
    <property type="entry name" value="Proteasome_A_N"/>
    <property type="match status" value="1"/>
</dbReference>
<evidence type="ECO:0000256" key="6">
    <source>
        <dbReference type="PROSITE-ProRule" id="PRU00023"/>
    </source>
</evidence>
<dbReference type="SUPFAM" id="SSF56235">
    <property type="entry name" value="N-terminal nucleophile aminohydrolases (Ntn hydrolases)"/>
    <property type="match status" value="2"/>
</dbReference>
<keyword evidence="4 7" id="KW-0647">Proteasome</keyword>
<evidence type="ECO:0000256" key="3">
    <source>
        <dbReference type="ARBA" id="ARBA00022490"/>
    </source>
</evidence>
<dbReference type="InterPro" id="IPR036770">
    <property type="entry name" value="Ankyrin_rpt-contain_sf"/>
</dbReference>
<dbReference type="Proteomes" id="UP001209570">
    <property type="component" value="Unassembled WGS sequence"/>
</dbReference>
<feature type="domain" description="Proteasome alpha-type subunits" evidence="9">
    <location>
        <begin position="6"/>
        <end position="28"/>
    </location>
</feature>
<evidence type="ECO:0000259" key="9">
    <source>
        <dbReference type="SMART" id="SM00948"/>
    </source>
</evidence>
<dbReference type="GO" id="GO:0006511">
    <property type="term" value="P:ubiquitin-dependent protein catabolic process"/>
    <property type="evidence" value="ECO:0007669"/>
    <property type="project" value="InterPro"/>
</dbReference>
<dbReference type="EMBL" id="JAKCXM010000027">
    <property type="protein sequence ID" value="KAJ0406916.1"/>
    <property type="molecule type" value="Genomic_DNA"/>
</dbReference>
<proteinExistence type="inferred from homology"/>
<dbReference type="InterPro" id="IPR029055">
    <property type="entry name" value="Ntn_hydrolases_N"/>
</dbReference>
<comment type="similarity">
    <text evidence="7">Belongs to the peptidase T1A family.</text>
</comment>
<dbReference type="GO" id="GO:0019773">
    <property type="term" value="C:proteasome core complex, alpha-subunit complex"/>
    <property type="evidence" value="ECO:0007669"/>
    <property type="project" value="UniProtKB-UniRule"/>
</dbReference>
<dbReference type="GO" id="GO:0005634">
    <property type="term" value="C:nucleus"/>
    <property type="evidence" value="ECO:0007669"/>
    <property type="project" value="UniProtKB-SubCell"/>
</dbReference>
<dbReference type="SMART" id="SM00248">
    <property type="entry name" value="ANK"/>
    <property type="match status" value="3"/>
</dbReference>
<keyword evidence="3" id="KW-0963">Cytoplasm</keyword>
<keyword evidence="6" id="KW-0040">ANK repeat</keyword>
<gene>
    <name evidence="10" type="ORF">P43SY_001767</name>
</gene>
<accession>A0AAD5QDM0</accession>
<evidence type="ECO:0000313" key="10">
    <source>
        <dbReference type="EMBL" id="KAJ0406916.1"/>
    </source>
</evidence>
<dbReference type="PANTHER" id="PTHR11599">
    <property type="entry name" value="PROTEASOME SUBUNIT ALPHA/BETA"/>
    <property type="match status" value="1"/>
</dbReference>
<feature type="compositionally biased region" description="Low complexity" evidence="8">
    <location>
        <begin position="283"/>
        <end position="295"/>
    </location>
</feature>
<evidence type="ECO:0000256" key="5">
    <source>
        <dbReference type="ARBA" id="ARBA00023242"/>
    </source>
</evidence>
<dbReference type="PROSITE" id="PS50088">
    <property type="entry name" value="ANK_REPEAT"/>
    <property type="match status" value="2"/>
</dbReference>
<dbReference type="InterPro" id="IPR023332">
    <property type="entry name" value="Proteasome_alpha-type"/>
</dbReference>
<organism evidence="10 11">
    <name type="scientific">Pythium insidiosum</name>
    <name type="common">Pythiosis disease agent</name>
    <dbReference type="NCBI Taxonomy" id="114742"/>
    <lineage>
        <taxon>Eukaryota</taxon>
        <taxon>Sar</taxon>
        <taxon>Stramenopiles</taxon>
        <taxon>Oomycota</taxon>
        <taxon>Peronosporomycetes</taxon>
        <taxon>Pythiales</taxon>
        <taxon>Pythiaceae</taxon>
        <taxon>Pythium</taxon>
    </lineage>
</organism>
<reference evidence="10" key="1">
    <citation type="submission" date="2021-12" db="EMBL/GenBank/DDBJ databases">
        <title>Prjna785345.</title>
        <authorList>
            <person name="Rujirawat T."/>
            <person name="Krajaejun T."/>
        </authorList>
    </citation>
    <scope>NUCLEOTIDE SEQUENCE</scope>
    <source>
        <strain evidence="10">Pi057C3</strain>
    </source>
</reference>
<comment type="subcellular location">
    <subcellularLocation>
        <location evidence="2">Cytoplasm</location>
    </subcellularLocation>
    <subcellularLocation>
        <location evidence="1">Nucleus</location>
    </subcellularLocation>
</comment>
<keyword evidence="11" id="KW-1185">Reference proteome</keyword>
<dbReference type="SUPFAM" id="SSF48403">
    <property type="entry name" value="Ankyrin repeat"/>
    <property type="match status" value="1"/>
</dbReference>
<evidence type="ECO:0000256" key="1">
    <source>
        <dbReference type="ARBA" id="ARBA00004123"/>
    </source>
</evidence>
<dbReference type="PROSITE" id="PS51475">
    <property type="entry name" value="PROTEASOME_ALPHA_2"/>
    <property type="match status" value="1"/>
</dbReference>
<dbReference type="Pfam" id="PF00227">
    <property type="entry name" value="Proteasome"/>
    <property type="match status" value="2"/>
</dbReference>
<dbReference type="CDD" id="cd03749">
    <property type="entry name" value="proteasome_alpha_type_1"/>
    <property type="match status" value="1"/>
</dbReference>
<dbReference type="Pfam" id="PF10584">
    <property type="entry name" value="Proteasome_A_N"/>
    <property type="match status" value="1"/>
</dbReference>
<dbReference type="InterPro" id="IPR000426">
    <property type="entry name" value="Proteasome_asu_N"/>
</dbReference>
<dbReference type="Pfam" id="PF12796">
    <property type="entry name" value="Ank_2"/>
    <property type="match status" value="1"/>
</dbReference>
<comment type="caution">
    <text evidence="10">The sequence shown here is derived from an EMBL/GenBank/DDBJ whole genome shotgun (WGS) entry which is preliminary data.</text>
</comment>
<evidence type="ECO:0000256" key="7">
    <source>
        <dbReference type="PROSITE-ProRule" id="PRU00808"/>
    </source>
</evidence>
<dbReference type="GO" id="GO:0005737">
    <property type="term" value="C:cytoplasm"/>
    <property type="evidence" value="ECO:0007669"/>
    <property type="project" value="UniProtKB-SubCell"/>
</dbReference>
<feature type="compositionally biased region" description="Basic and acidic residues" evidence="8">
    <location>
        <begin position="268"/>
        <end position="282"/>
    </location>
</feature>
<dbReference type="InterPro" id="IPR035144">
    <property type="entry name" value="Proteasome_alpha1"/>
</dbReference>
<dbReference type="InterPro" id="IPR002110">
    <property type="entry name" value="Ankyrin_rpt"/>
</dbReference>
<feature type="repeat" description="ANK" evidence="6">
    <location>
        <begin position="415"/>
        <end position="448"/>
    </location>
</feature>